<feature type="region of interest" description="Disordered" evidence="1">
    <location>
        <begin position="156"/>
        <end position="297"/>
    </location>
</feature>
<feature type="compositionally biased region" description="Basic and acidic residues" evidence="1">
    <location>
        <begin position="233"/>
        <end position="266"/>
    </location>
</feature>
<sequence length="344" mass="37747">MSQQEEPIAPVEETGNNTYNNKTEGQTKFNKTHKNKPYNSGNKSYRNSYSGYNGQYMGQNQYSGQQGYYVASSIQQAPHLAAAAAAAATWNPASYQSAYNFAQNQPQALVKEDTVKEHSSPDEASQHIQAAPVKSAPSALAEKMKSIALERKKKLEESKAAAAEKEAAELKAKQEEEAKLKAEEEAKAAAELKAKQEEEAKAAAELKAKQEEEAKAAAAAAAFATIPATTSEAKSKEEDVKPETEKEVESTPVETKQESLKKEGVDTKSFSSRLAKNINDSKRFSQQSPKMNNKPPVEFIQESGIPISQWMEALKTVPDIPEGPQPYGYDVFFDLKKFAVVRDK</sequence>
<feature type="compositionally biased region" description="Basic and acidic residues" evidence="1">
    <location>
        <begin position="112"/>
        <end position="125"/>
    </location>
</feature>
<keyword evidence="3" id="KW-1185">Reference proteome</keyword>
<feature type="region of interest" description="Disordered" evidence="1">
    <location>
        <begin position="1"/>
        <end position="57"/>
    </location>
</feature>
<comment type="caution">
    <text evidence="2">The sequence shown here is derived from an EMBL/GenBank/DDBJ whole genome shotgun (WGS) entry which is preliminary data.</text>
</comment>
<dbReference type="EMBL" id="LXPE01000003">
    <property type="protein sequence ID" value="OBA28607.1"/>
    <property type="molecule type" value="Genomic_DNA"/>
</dbReference>
<feature type="region of interest" description="Disordered" evidence="1">
    <location>
        <begin position="112"/>
        <end position="137"/>
    </location>
</feature>
<evidence type="ECO:0000313" key="2">
    <source>
        <dbReference type="EMBL" id="OBA28607.1"/>
    </source>
</evidence>
<dbReference type="AlphaFoldDB" id="A0A1B7TIP8"/>
<dbReference type="Proteomes" id="UP000092321">
    <property type="component" value="Unassembled WGS sequence"/>
</dbReference>
<feature type="compositionally biased region" description="Polar residues" evidence="1">
    <location>
        <begin position="14"/>
        <end position="29"/>
    </location>
</feature>
<proteinExistence type="predicted"/>
<evidence type="ECO:0000313" key="3">
    <source>
        <dbReference type="Proteomes" id="UP000092321"/>
    </source>
</evidence>
<feature type="compositionally biased region" description="Low complexity" evidence="1">
    <location>
        <begin position="47"/>
        <end position="57"/>
    </location>
</feature>
<feature type="compositionally biased region" description="Polar residues" evidence="1">
    <location>
        <begin position="37"/>
        <end position="46"/>
    </location>
</feature>
<gene>
    <name evidence="2" type="ORF">HANVADRAFT_5358</name>
</gene>
<name>A0A1B7TIP8_9ASCO</name>
<reference evidence="3" key="1">
    <citation type="journal article" date="2016" name="Proc. Natl. Acad. Sci. U.S.A.">
        <title>Comparative genomics of biotechnologically important yeasts.</title>
        <authorList>
            <person name="Riley R."/>
            <person name="Haridas S."/>
            <person name="Wolfe K.H."/>
            <person name="Lopes M.R."/>
            <person name="Hittinger C.T."/>
            <person name="Goeker M."/>
            <person name="Salamov A.A."/>
            <person name="Wisecaver J.H."/>
            <person name="Long T.M."/>
            <person name="Calvey C.H."/>
            <person name="Aerts A.L."/>
            <person name="Barry K.W."/>
            <person name="Choi C."/>
            <person name="Clum A."/>
            <person name="Coughlan A.Y."/>
            <person name="Deshpande S."/>
            <person name="Douglass A.P."/>
            <person name="Hanson S.J."/>
            <person name="Klenk H.-P."/>
            <person name="LaButti K.M."/>
            <person name="Lapidus A."/>
            <person name="Lindquist E.A."/>
            <person name="Lipzen A.M."/>
            <person name="Meier-Kolthoff J.P."/>
            <person name="Ohm R.A."/>
            <person name="Otillar R.P."/>
            <person name="Pangilinan J.L."/>
            <person name="Peng Y."/>
            <person name="Rokas A."/>
            <person name="Rosa C.A."/>
            <person name="Scheuner C."/>
            <person name="Sibirny A.A."/>
            <person name="Slot J.C."/>
            <person name="Stielow J.B."/>
            <person name="Sun H."/>
            <person name="Kurtzman C.P."/>
            <person name="Blackwell M."/>
            <person name="Grigoriev I.V."/>
            <person name="Jeffries T.W."/>
        </authorList>
    </citation>
    <scope>NUCLEOTIDE SEQUENCE [LARGE SCALE GENOMIC DNA]</scope>
    <source>
        <strain evidence="3">NRRL Y-1626</strain>
    </source>
</reference>
<protein>
    <submittedName>
        <fullName evidence="2">Uncharacterized protein</fullName>
    </submittedName>
</protein>
<feature type="compositionally biased region" description="Basic and acidic residues" evidence="1">
    <location>
        <begin position="156"/>
        <end position="215"/>
    </location>
</feature>
<accession>A0A1B7TIP8</accession>
<feature type="non-terminal residue" evidence="2">
    <location>
        <position position="344"/>
    </location>
</feature>
<evidence type="ECO:0000256" key="1">
    <source>
        <dbReference type="SAM" id="MobiDB-lite"/>
    </source>
</evidence>
<organism evidence="2 3">
    <name type="scientific">Hanseniaspora valbyensis NRRL Y-1626</name>
    <dbReference type="NCBI Taxonomy" id="766949"/>
    <lineage>
        <taxon>Eukaryota</taxon>
        <taxon>Fungi</taxon>
        <taxon>Dikarya</taxon>
        <taxon>Ascomycota</taxon>
        <taxon>Saccharomycotina</taxon>
        <taxon>Saccharomycetes</taxon>
        <taxon>Saccharomycodales</taxon>
        <taxon>Saccharomycodaceae</taxon>
        <taxon>Hanseniaspora</taxon>
    </lineage>
</organism>